<organism evidence="2 3">
    <name type="scientific">Roridomyces roridus</name>
    <dbReference type="NCBI Taxonomy" id="1738132"/>
    <lineage>
        <taxon>Eukaryota</taxon>
        <taxon>Fungi</taxon>
        <taxon>Dikarya</taxon>
        <taxon>Basidiomycota</taxon>
        <taxon>Agaricomycotina</taxon>
        <taxon>Agaricomycetes</taxon>
        <taxon>Agaricomycetidae</taxon>
        <taxon>Agaricales</taxon>
        <taxon>Marasmiineae</taxon>
        <taxon>Mycenaceae</taxon>
        <taxon>Roridomyces</taxon>
    </lineage>
</organism>
<evidence type="ECO:0000313" key="3">
    <source>
        <dbReference type="Proteomes" id="UP001221142"/>
    </source>
</evidence>
<feature type="region of interest" description="Disordered" evidence="1">
    <location>
        <begin position="495"/>
        <end position="524"/>
    </location>
</feature>
<feature type="region of interest" description="Disordered" evidence="1">
    <location>
        <begin position="572"/>
        <end position="608"/>
    </location>
</feature>
<sequence>MATKHELWMSCPEVREAEREAIEEERHAIDALKADQQALAAGIKTGRAEIKADKVHKLLDVILRTPKVMSRILFHCQPESTETLFNMCHVAIMWRSLLSSSPTLWTHFDSGCIDLKSPGGKDKLQSLFTGIGYCLRGAQPCCVDLRIDMKNLDSDGSGRIMRFLMSHASQWSSIYWRMDKSMEIKISGGELPNLKYFYFHSAHCSTITGCSFRADRLRELDLGPVNVPPGFLPWKQLTTITLQQSVRQCLSILQLTSNVVTLSFSCPLAPGATVEKTDTRFHVPLLKLRKFTLGGWPSPQLIAHLVLPELQQLEIGSELNNWASQMKSLSKRSKCRPTDFSFRLRMPDEVDLRHLLHLSSVQHLVLDVKGVTCASMAAFLYALSFRQFLPRLESMHIPNCTDKVDLPVLVKMLQERTTATGSAVLRSCKLGFQRDEQYGDVHIPTEGDDTGEVRLALDELEHLRAGDLILNNKYRLSELAREVLEKSLKPRIEHLLRGDPGSGAGDACMREDRRETSSPFSAFSGRLAVGTRETAIEDPTSNLCDRRHISSKSSDLDVVPLELCWGNLEDSEGRTESIHGTVPIGTPGSRKSPDVHPLHTKSMVHHRP</sequence>
<evidence type="ECO:0000313" key="2">
    <source>
        <dbReference type="EMBL" id="KAJ7648097.1"/>
    </source>
</evidence>
<name>A0AAD7CGU6_9AGAR</name>
<reference evidence="2" key="1">
    <citation type="submission" date="2023-03" db="EMBL/GenBank/DDBJ databases">
        <title>Massive genome expansion in bonnet fungi (Mycena s.s.) driven by repeated elements and novel gene families across ecological guilds.</title>
        <authorList>
            <consortium name="Lawrence Berkeley National Laboratory"/>
            <person name="Harder C.B."/>
            <person name="Miyauchi S."/>
            <person name="Viragh M."/>
            <person name="Kuo A."/>
            <person name="Thoen E."/>
            <person name="Andreopoulos B."/>
            <person name="Lu D."/>
            <person name="Skrede I."/>
            <person name="Drula E."/>
            <person name="Henrissat B."/>
            <person name="Morin E."/>
            <person name="Kohler A."/>
            <person name="Barry K."/>
            <person name="LaButti K."/>
            <person name="Morin E."/>
            <person name="Salamov A."/>
            <person name="Lipzen A."/>
            <person name="Mereny Z."/>
            <person name="Hegedus B."/>
            <person name="Baldrian P."/>
            <person name="Stursova M."/>
            <person name="Weitz H."/>
            <person name="Taylor A."/>
            <person name="Grigoriev I.V."/>
            <person name="Nagy L.G."/>
            <person name="Martin F."/>
            <person name="Kauserud H."/>
        </authorList>
    </citation>
    <scope>NUCLEOTIDE SEQUENCE</scope>
    <source>
        <strain evidence="2">9284</strain>
    </source>
</reference>
<evidence type="ECO:0008006" key="4">
    <source>
        <dbReference type="Google" id="ProtNLM"/>
    </source>
</evidence>
<gene>
    <name evidence="2" type="ORF">FB45DRAFT_861093</name>
</gene>
<dbReference type="AlphaFoldDB" id="A0AAD7CGU6"/>
<dbReference type="EMBL" id="JARKIF010000002">
    <property type="protein sequence ID" value="KAJ7648097.1"/>
    <property type="molecule type" value="Genomic_DNA"/>
</dbReference>
<protein>
    <recommendedName>
        <fullName evidence="4">F-box domain-containing protein</fullName>
    </recommendedName>
</protein>
<proteinExistence type="predicted"/>
<comment type="caution">
    <text evidence="2">The sequence shown here is derived from an EMBL/GenBank/DDBJ whole genome shotgun (WGS) entry which is preliminary data.</text>
</comment>
<accession>A0AAD7CGU6</accession>
<feature type="compositionally biased region" description="Basic residues" evidence="1">
    <location>
        <begin position="598"/>
        <end position="608"/>
    </location>
</feature>
<evidence type="ECO:0000256" key="1">
    <source>
        <dbReference type="SAM" id="MobiDB-lite"/>
    </source>
</evidence>
<keyword evidence="3" id="KW-1185">Reference proteome</keyword>
<dbReference type="Proteomes" id="UP001221142">
    <property type="component" value="Unassembled WGS sequence"/>
</dbReference>